<dbReference type="STRING" id="55802.TBCH5v1_0970"/>
<protein>
    <submittedName>
        <fullName evidence="1">Uncharacterized protein</fullName>
    </submittedName>
</protein>
<accession>A0A0S1XAU5</accession>
<evidence type="ECO:0000313" key="1">
    <source>
        <dbReference type="EMBL" id="ALM74915.1"/>
    </source>
</evidence>
<dbReference type="PATRIC" id="fig|55802.8.peg.962"/>
<dbReference type="EMBL" id="CP013050">
    <property type="protein sequence ID" value="ALM74915.1"/>
    <property type="molecule type" value="Genomic_DNA"/>
</dbReference>
<name>A0A0S1XAU5_THEBA</name>
<gene>
    <name evidence="1" type="ORF">TBCH5v1_0970</name>
</gene>
<dbReference type="AlphaFoldDB" id="A0A0S1XAU5"/>
<dbReference type="Proteomes" id="UP000066042">
    <property type="component" value="Chromosome"/>
</dbReference>
<evidence type="ECO:0000313" key="2">
    <source>
        <dbReference type="Proteomes" id="UP000066042"/>
    </source>
</evidence>
<dbReference type="GeneID" id="74507137"/>
<sequence length="40" mass="4512">MELLKKLEILLSSLIIEKKENATPVHVTAQKEECTKKDCG</sequence>
<reference evidence="1 2" key="1">
    <citation type="journal article" date="2016" name="Genome Announc.">
        <title>Complete genome sequence of the hyperthermophilic and piezophilic archaeon Thermococcus barophilus Ch5, capable of growth at the expense of hydrogenogenesis from carbon monoxide and formate.</title>
        <authorList>
            <person name="Oger P."/>
            <person name="Sokolova T.G."/>
            <person name="Kozhevnikova D.A."/>
            <person name="Taranov E.A."/>
            <person name="Vannier P."/>
            <person name="Lee H.S."/>
            <person name="Kwon K.K."/>
            <person name="Kang S.G."/>
            <person name="Lee J.H."/>
            <person name="Bonch-Osmolovskaya E.A."/>
            <person name="Lebedinsky A.V."/>
        </authorList>
    </citation>
    <scope>NUCLEOTIDE SEQUENCE [LARGE SCALE GENOMIC DNA]</scope>
    <source>
        <strain evidence="2">Ch5</strain>
    </source>
</reference>
<proteinExistence type="predicted"/>
<dbReference type="RefSeq" id="WP_013467061.1">
    <property type="nucleotide sequence ID" value="NZ_CP013050.1"/>
</dbReference>
<organism evidence="1 2">
    <name type="scientific">Thermococcus barophilus</name>
    <dbReference type="NCBI Taxonomy" id="55802"/>
    <lineage>
        <taxon>Archaea</taxon>
        <taxon>Methanobacteriati</taxon>
        <taxon>Methanobacteriota</taxon>
        <taxon>Thermococci</taxon>
        <taxon>Thermococcales</taxon>
        <taxon>Thermococcaceae</taxon>
        <taxon>Thermococcus</taxon>
    </lineage>
</organism>